<keyword evidence="1" id="KW-0547">Nucleotide-binding</keyword>
<feature type="non-terminal residue" evidence="5">
    <location>
        <position position="1"/>
    </location>
</feature>
<evidence type="ECO:0000313" key="5">
    <source>
        <dbReference type="EMBL" id="JAP95998.1"/>
    </source>
</evidence>
<reference evidence="5" key="1">
    <citation type="submission" date="2015-07" db="EMBL/GenBank/DDBJ databases">
        <title>Adaptation to a free-living lifestyle via gene acquisitions in the diplomonad Trepomonas sp. PC1.</title>
        <authorList>
            <person name="Xu F."/>
            <person name="Jerlstrom-Hultqvist J."/>
            <person name="Kolisko M."/>
            <person name="Simpson A.G.B."/>
            <person name="Roger A.J."/>
            <person name="Svard S.G."/>
            <person name="Andersson J.O."/>
        </authorList>
    </citation>
    <scope>NUCLEOTIDE SEQUENCE</scope>
    <source>
        <strain evidence="5">PC1</strain>
    </source>
</reference>
<dbReference type="GO" id="GO:0016787">
    <property type="term" value="F:hydrolase activity"/>
    <property type="evidence" value="ECO:0007669"/>
    <property type="project" value="UniProtKB-KW"/>
</dbReference>
<keyword evidence="3 5" id="KW-0347">Helicase</keyword>
<evidence type="ECO:0000256" key="3">
    <source>
        <dbReference type="ARBA" id="ARBA00022806"/>
    </source>
</evidence>
<organism evidence="5">
    <name type="scientific">Trepomonas sp. PC1</name>
    <dbReference type="NCBI Taxonomy" id="1076344"/>
    <lineage>
        <taxon>Eukaryota</taxon>
        <taxon>Metamonada</taxon>
        <taxon>Diplomonadida</taxon>
        <taxon>Hexamitidae</taxon>
        <taxon>Hexamitinae</taxon>
        <taxon>Trepomonas</taxon>
    </lineage>
</organism>
<dbReference type="InterPro" id="IPR027417">
    <property type="entry name" value="P-loop_NTPase"/>
</dbReference>
<dbReference type="AlphaFoldDB" id="A0A146KIL7"/>
<evidence type="ECO:0000256" key="2">
    <source>
        <dbReference type="ARBA" id="ARBA00022801"/>
    </source>
</evidence>
<dbReference type="InterPro" id="IPR050474">
    <property type="entry name" value="Hel308_SKI2-like"/>
</dbReference>
<name>A0A146KIL7_9EUKA</name>
<gene>
    <name evidence="5" type="ORF">TPC1_10816</name>
</gene>
<evidence type="ECO:0000256" key="1">
    <source>
        <dbReference type="ARBA" id="ARBA00022741"/>
    </source>
</evidence>
<dbReference type="EMBL" id="GDID01000608">
    <property type="protein sequence ID" value="JAP95998.1"/>
    <property type="molecule type" value="Transcribed_RNA"/>
</dbReference>
<keyword evidence="2" id="KW-0378">Hydrolase</keyword>
<sequence length="155" mass="18066">AVKLELLINFILILQETAKFRILAMSATLDNPNDFAKWLRAELFQSNFRPVVLRETVFYRNQLFSFPDLKLIKEIKQVDDSPIIGLMLQRKKPLLVFVSTKKMTKTLSLSFSKVIQQKYKQEATEVLLQRRQQLLDKLQQKIQSVLNGVCQHSSD</sequence>
<keyword evidence="4" id="KW-0067">ATP-binding</keyword>
<dbReference type="PANTHER" id="PTHR47961">
    <property type="entry name" value="DNA POLYMERASE THETA, PUTATIVE (AFU_ORTHOLOGUE AFUA_1G05260)-RELATED"/>
    <property type="match status" value="1"/>
</dbReference>
<dbReference type="GO" id="GO:0004386">
    <property type="term" value="F:helicase activity"/>
    <property type="evidence" value="ECO:0007669"/>
    <property type="project" value="UniProtKB-KW"/>
</dbReference>
<dbReference type="PANTHER" id="PTHR47961:SF6">
    <property type="entry name" value="DNA-DIRECTED DNA POLYMERASE"/>
    <property type="match status" value="1"/>
</dbReference>
<dbReference type="Gene3D" id="3.40.50.300">
    <property type="entry name" value="P-loop containing nucleotide triphosphate hydrolases"/>
    <property type="match status" value="2"/>
</dbReference>
<dbReference type="GO" id="GO:0005524">
    <property type="term" value="F:ATP binding"/>
    <property type="evidence" value="ECO:0007669"/>
    <property type="project" value="UniProtKB-KW"/>
</dbReference>
<proteinExistence type="predicted"/>
<accession>A0A146KIL7</accession>
<feature type="non-terminal residue" evidence="5">
    <location>
        <position position="155"/>
    </location>
</feature>
<evidence type="ECO:0000256" key="4">
    <source>
        <dbReference type="ARBA" id="ARBA00022840"/>
    </source>
</evidence>
<protein>
    <submittedName>
        <fullName evidence="5">DNA helicase</fullName>
    </submittedName>
</protein>